<evidence type="ECO:0000313" key="4">
    <source>
        <dbReference type="Proteomes" id="UP000305675"/>
    </source>
</evidence>
<protein>
    <submittedName>
        <fullName evidence="3">Endonuclease/exonuclease/phosphatase family protein</fullName>
    </submittedName>
</protein>
<dbReference type="GO" id="GO:0004527">
    <property type="term" value="F:exonuclease activity"/>
    <property type="evidence" value="ECO:0007669"/>
    <property type="project" value="UniProtKB-KW"/>
</dbReference>
<feature type="region of interest" description="Disordered" evidence="1">
    <location>
        <begin position="313"/>
        <end position="332"/>
    </location>
</feature>
<proteinExistence type="predicted"/>
<comment type="caution">
    <text evidence="3">The sequence shown here is derived from an EMBL/GenBank/DDBJ whole genome shotgun (WGS) entry which is preliminary data.</text>
</comment>
<dbReference type="Pfam" id="PF03372">
    <property type="entry name" value="Exo_endo_phos"/>
    <property type="match status" value="1"/>
</dbReference>
<evidence type="ECO:0000256" key="1">
    <source>
        <dbReference type="SAM" id="MobiDB-lite"/>
    </source>
</evidence>
<dbReference type="EMBL" id="SWCJ01000010">
    <property type="protein sequence ID" value="TKB54000.1"/>
    <property type="molecule type" value="Genomic_DNA"/>
</dbReference>
<dbReference type="Gene3D" id="3.60.10.10">
    <property type="entry name" value="Endonuclease/exonuclease/phosphatase"/>
    <property type="match status" value="1"/>
</dbReference>
<organism evidence="3 4">
    <name type="scientific">Ferrimonas aestuarii</name>
    <dbReference type="NCBI Taxonomy" id="2569539"/>
    <lineage>
        <taxon>Bacteria</taxon>
        <taxon>Pseudomonadati</taxon>
        <taxon>Pseudomonadota</taxon>
        <taxon>Gammaproteobacteria</taxon>
        <taxon>Alteromonadales</taxon>
        <taxon>Ferrimonadaceae</taxon>
        <taxon>Ferrimonas</taxon>
    </lineage>
</organism>
<name>A0A4U1BP60_9GAMM</name>
<accession>A0A4U1BP60</accession>
<dbReference type="GO" id="GO:0004519">
    <property type="term" value="F:endonuclease activity"/>
    <property type="evidence" value="ECO:0007669"/>
    <property type="project" value="UniProtKB-KW"/>
</dbReference>
<dbReference type="InterPro" id="IPR036691">
    <property type="entry name" value="Endo/exonu/phosph_ase_sf"/>
</dbReference>
<reference evidence="3 4" key="1">
    <citation type="submission" date="2019-04" db="EMBL/GenBank/DDBJ databases">
        <authorList>
            <person name="Hwang J.C."/>
        </authorList>
    </citation>
    <scope>NUCLEOTIDE SEQUENCE [LARGE SCALE GENOMIC DNA]</scope>
    <source>
        <strain evidence="3 4">IMCC35002</strain>
    </source>
</reference>
<dbReference type="RefSeq" id="WP_136863982.1">
    <property type="nucleotide sequence ID" value="NZ_SWCJ01000010.1"/>
</dbReference>
<keyword evidence="4" id="KW-1185">Reference proteome</keyword>
<dbReference type="OrthoDB" id="292013at2"/>
<keyword evidence="3" id="KW-0269">Exonuclease</keyword>
<dbReference type="Proteomes" id="UP000305675">
    <property type="component" value="Unassembled WGS sequence"/>
</dbReference>
<dbReference type="InterPro" id="IPR005135">
    <property type="entry name" value="Endo/exonuclease/phosphatase"/>
</dbReference>
<sequence length="389" mass="43050">MLLLATSILGACSSDVTTTHNQTIRVATFNVSMDASNYAQKGQPLDPEALKARLALGNHPQITNIAEIIQRVRPDVILLNEFDYIENLNDGIRAFIENYLLRPIQGQKPIHYPYFYVAPVNTGEPSPLDIDGDGAASGTGGDAWGYGNYPGQYGMVVLSRYPIQMSEVRSFKHFLWHKMPNAQKIQNPDGTAFYDEATWQRLRLSSKSHWDLPIDVDGKRFHLLAAHPTPPVFDGDEDRNGARNYDEIRLWADYLSEARGEYLVDDNGKQGGLAADSRFVIVGDYNASPDEGDSRAGAIEQLLAHPLVNAKPIPTSRGGKLHTPDNPNGAKHTAGWRIQADYVLPSKFGIDLIANGVFWPAADSKLHRLVRGRGASSDHRLVWADLKLN</sequence>
<feature type="domain" description="Endonuclease/exonuclease/phosphatase" evidence="2">
    <location>
        <begin position="27"/>
        <end position="379"/>
    </location>
</feature>
<evidence type="ECO:0000259" key="2">
    <source>
        <dbReference type="Pfam" id="PF03372"/>
    </source>
</evidence>
<keyword evidence="3" id="KW-0255">Endonuclease</keyword>
<keyword evidence="3" id="KW-0540">Nuclease</keyword>
<gene>
    <name evidence="3" type="ORF">FCL42_13200</name>
</gene>
<dbReference type="AlphaFoldDB" id="A0A4U1BP60"/>
<dbReference type="SUPFAM" id="SSF56219">
    <property type="entry name" value="DNase I-like"/>
    <property type="match status" value="1"/>
</dbReference>
<keyword evidence="3" id="KW-0378">Hydrolase</keyword>
<evidence type="ECO:0000313" key="3">
    <source>
        <dbReference type="EMBL" id="TKB54000.1"/>
    </source>
</evidence>